<evidence type="ECO:0000256" key="5">
    <source>
        <dbReference type="ARBA" id="ARBA00022989"/>
    </source>
</evidence>
<evidence type="ECO:0000313" key="10">
    <source>
        <dbReference type="Proteomes" id="UP001596104"/>
    </source>
</evidence>
<feature type="transmembrane region" description="Helical" evidence="7">
    <location>
        <begin position="134"/>
        <end position="161"/>
    </location>
</feature>
<keyword evidence="5 7" id="KW-1133">Transmembrane helix</keyword>
<comment type="similarity">
    <text evidence="7">Belongs to the binding-protein-dependent transport system permease family.</text>
</comment>
<evidence type="ECO:0000313" key="9">
    <source>
        <dbReference type="EMBL" id="MFC5392019.1"/>
    </source>
</evidence>
<keyword evidence="4 7" id="KW-0812">Transmembrane</keyword>
<comment type="caution">
    <text evidence="9">The sequence shown here is derived from an EMBL/GenBank/DDBJ whole genome shotgun (WGS) entry which is preliminary data.</text>
</comment>
<evidence type="ECO:0000256" key="1">
    <source>
        <dbReference type="ARBA" id="ARBA00004651"/>
    </source>
</evidence>
<evidence type="ECO:0000256" key="2">
    <source>
        <dbReference type="ARBA" id="ARBA00022448"/>
    </source>
</evidence>
<gene>
    <name evidence="9" type="ORF">ACFPPC_05115</name>
</gene>
<dbReference type="PROSITE" id="PS50928">
    <property type="entry name" value="ABC_TM1"/>
    <property type="match status" value="1"/>
</dbReference>
<evidence type="ECO:0000256" key="6">
    <source>
        <dbReference type="ARBA" id="ARBA00023136"/>
    </source>
</evidence>
<keyword evidence="2 7" id="KW-0813">Transport</keyword>
<evidence type="ECO:0000259" key="8">
    <source>
        <dbReference type="PROSITE" id="PS50928"/>
    </source>
</evidence>
<feature type="transmembrane region" description="Helical" evidence="7">
    <location>
        <begin position="181"/>
        <end position="208"/>
    </location>
</feature>
<keyword evidence="6 7" id="KW-0472">Membrane</keyword>
<sequence length="314" mass="33333">MIGYLVRRILLAIPTLFVMLTAIFVLVRLVPGDAASVILGDQASAASLAALREKLGLDQPVHVQYLAFLGKILTGDFGESLSSGRSVIREVLLVLPSTIELTVAAIAIGLLFGLPLGVAAALSRNGWVDYVSRVVSLVGLSFPAFVSGILMLIVFAIQLNWFPVLGNTSGSGSLSERMRALALPALNLGIIMTAYVMRVTCAAMLGVLTEDYIRTARAKGVGPGQLVVTHALRNGLIPIITVVGLYFGTLIGNSVLTEIIFNRPGLGKLIIGALNARDYTLLQGLMIIFAICVIVVNTLTDLAYGLVDPRVKYS</sequence>
<name>A0ABW0H7T8_9HYPH</name>
<feature type="transmembrane region" description="Helical" evidence="7">
    <location>
        <begin position="101"/>
        <end position="122"/>
    </location>
</feature>
<organism evidence="9 10">
    <name type="scientific">Bosea vestrisii</name>
    <dbReference type="NCBI Taxonomy" id="151416"/>
    <lineage>
        <taxon>Bacteria</taxon>
        <taxon>Pseudomonadati</taxon>
        <taxon>Pseudomonadota</taxon>
        <taxon>Alphaproteobacteria</taxon>
        <taxon>Hyphomicrobiales</taxon>
        <taxon>Boseaceae</taxon>
        <taxon>Bosea</taxon>
    </lineage>
</organism>
<proteinExistence type="inferred from homology"/>
<keyword evidence="10" id="KW-1185">Reference proteome</keyword>
<dbReference type="Gene3D" id="1.10.3720.10">
    <property type="entry name" value="MetI-like"/>
    <property type="match status" value="1"/>
</dbReference>
<feature type="transmembrane region" description="Helical" evidence="7">
    <location>
        <begin position="9"/>
        <end position="30"/>
    </location>
</feature>
<dbReference type="PANTHER" id="PTHR43163:SF6">
    <property type="entry name" value="DIPEPTIDE TRANSPORT SYSTEM PERMEASE PROTEIN DPPB-RELATED"/>
    <property type="match status" value="1"/>
</dbReference>
<evidence type="ECO:0000256" key="3">
    <source>
        <dbReference type="ARBA" id="ARBA00022475"/>
    </source>
</evidence>
<feature type="transmembrane region" description="Helical" evidence="7">
    <location>
        <begin position="281"/>
        <end position="307"/>
    </location>
</feature>
<dbReference type="InterPro" id="IPR000515">
    <property type="entry name" value="MetI-like"/>
</dbReference>
<accession>A0ABW0H7T8</accession>
<dbReference type="Pfam" id="PF19300">
    <property type="entry name" value="BPD_transp_1_N"/>
    <property type="match status" value="1"/>
</dbReference>
<dbReference type="SUPFAM" id="SSF161098">
    <property type="entry name" value="MetI-like"/>
    <property type="match status" value="1"/>
</dbReference>
<dbReference type="CDD" id="cd06261">
    <property type="entry name" value="TM_PBP2"/>
    <property type="match status" value="1"/>
</dbReference>
<reference evidence="10" key="1">
    <citation type="journal article" date="2019" name="Int. J. Syst. Evol. Microbiol.">
        <title>The Global Catalogue of Microorganisms (GCM) 10K type strain sequencing project: providing services to taxonomists for standard genome sequencing and annotation.</title>
        <authorList>
            <consortium name="The Broad Institute Genomics Platform"/>
            <consortium name="The Broad Institute Genome Sequencing Center for Infectious Disease"/>
            <person name="Wu L."/>
            <person name="Ma J."/>
        </authorList>
    </citation>
    <scope>NUCLEOTIDE SEQUENCE [LARGE SCALE GENOMIC DNA]</scope>
    <source>
        <strain evidence="10">CGMCC 1.16326</strain>
    </source>
</reference>
<dbReference type="PANTHER" id="PTHR43163">
    <property type="entry name" value="DIPEPTIDE TRANSPORT SYSTEM PERMEASE PROTEIN DPPB-RELATED"/>
    <property type="match status" value="1"/>
</dbReference>
<dbReference type="RefSeq" id="WP_377006754.1">
    <property type="nucleotide sequence ID" value="NZ_JBHSLV010000008.1"/>
</dbReference>
<dbReference type="InterPro" id="IPR045621">
    <property type="entry name" value="BPD_transp_1_N"/>
</dbReference>
<dbReference type="Pfam" id="PF00528">
    <property type="entry name" value="BPD_transp_1"/>
    <property type="match status" value="1"/>
</dbReference>
<dbReference type="Proteomes" id="UP001596104">
    <property type="component" value="Unassembled WGS sequence"/>
</dbReference>
<protein>
    <submittedName>
        <fullName evidence="9">ABC transporter permease</fullName>
    </submittedName>
</protein>
<evidence type="ECO:0000256" key="7">
    <source>
        <dbReference type="RuleBase" id="RU363032"/>
    </source>
</evidence>
<dbReference type="InterPro" id="IPR035906">
    <property type="entry name" value="MetI-like_sf"/>
</dbReference>
<comment type="subcellular location">
    <subcellularLocation>
        <location evidence="1 7">Cell membrane</location>
        <topology evidence="1 7">Multi-pass membrane protein</topology>
    </subcellularLocation>
</comment>
<dbReference type="EMBL" id="JBHSLV010000008">
    <property type="protein sequence ID" value="MFC5392019.1"/>
    <property type="molecule type" value="Genomic_DNA"/>
</dbReference>
<feature type="domain" description="ABC transmembrane type-1" evidence="8">
    <location>
        <begin position="95"/>
        <end position="300"/>
    </location>
</feature>
<keyword evidence="3" id="KW-1003">Cell membrane</keyword>
<feature type="transmembrane region" description="Helical" evidence="7">
    <location>
        <begin position="236"/>
        <end position="261"/>
    </location>
</feature>
<evidence type="ECO:0000256" key="4">
    <source>
        <dbReference type="ARBA" id="ARBA00022692"/>
    </source>
</evidence>